<organism evidence="2 3">
    <name type="scientific">Kribbella orskensis</name>
    <dbReference type="NCBI Taxonomy" id="2512216"/>
    <lineage>
        <taxon>Bacteria</taxon>
        <taxon>Bacillati</taxon>
        <taxon>Actinomycetota</taxon>
        <taxon>Actinomycetes</taxon>
        <taxon>Propionibacteriales</taxon>
        <taxon>Kribbellaceae</taxon>
        <taxon>Kribbella</taxon>
    </lineage>
</organism>
<feature type="region of interest" description="Disordered" evidence="1">
    <location>
        <begin position="248"/>
        <end position="310"/>
    </location>
</feature>
<proteinExistence type="predicted"/>
<dbReference type="Proteomes" id="UP000295818">
    <property type="component" value="Unassembled WGS sequence"/>
</dbReference>
<name>A0ABY2BHC1_9ACTN</name>
<evidence type="ECO:0000313" key="2">
    <source>
        <dbReference type="EMBL" id="TCO20117.1"/>
    </source>
</evidence>
<dbReference type="EMBL" id="SLWM01000009">
    <property type="protein sequence ID" value="TCO20117.1"/>
    <property type="molecule type" value="Genomic_DNA"/>
</dbReference>
<feature type="region of interest" description="Disordered" evidence="1">
    <location>
        <begin position="158"/>
        <end position="177"/>
    </location>
</feature>
<gene>
    <name evidence="2" type="ORF">EV644_109138</name>
</gene>
<comment type="caution">
    <text evidence="2">The sequence shown here is derived from an EMBL/GenBank/DDBJ whole genome shotgun (WGS) entry which is preliminary data.</text>
</comment>
<feature type="region of interest" description="Disordered" evidence="1">
    <location>
        <begin position="129"/>
        <end position="148"/>
    </location>
</feature>
<keyword evidence="3" id="KW-1185">Reference proteome</keyword>
<evidence type="ECO:0000256" key="1">
    <source>
        <dbReference type="SAM" id="MobiDB-lite"/>
    </source>
</evidence>
<reference evidence="2 3" key="1">
    <citation type="journal article" date="2015" name="Stand. Genomic Sci.">
        <title>Genomic Encyclopedia of Bacterial and Archaeal Type Strains, Phase III: the genomes of soil and plant-associated and newly described type strains.</title>
        <authorList>
            <person name="Whitman W.B."/>
            <person name="Woyke T."/>
            <person name="Klenk H.P."/>
            <person name="Zhou Y."/>
            <person name="Lilburn T.G."/>
            <person name="Beck B.J."/>
            <person name="De Vos P."/>
            <person name="Vandamme P."/>
            <person name="Eisen J.A."/>
            <person name="Garrity G."/>
            <person name="Hugenholtz P."/>
            <person name="Kyrpides N.C."/>
        </authorList>
    </citation>
    <scope>NUCLEOTIDE SEQUENCE [LARGE SCALE GENOMIC DNA]</scope>
    <source>
        <strain evidence="2 3">VKM Ac-2538</strain>
    </source>
</reference>
<feature type="compositionally biased region" description="Polar residues" evidence="1">
    <location>
        <begin position="257"/>
        <end position="296"/>
    </location>
</feature>
<accession>A0ABY2BHC1</accession>
<evidence type="ECO:0000313" key="3">
    <source>
        <dbReference type="Proteomes" id="UP000295818"/>
    </source>
</evidence>
<sequence>MCAGERFRWQVVRRLAAYKAPAGERPVSGRPKAHLVHRVSARGAGVCFALGPISRPARVDPTEPTCANPGPAVQEPDCGVGGWCAPSRTPAGGGSQIRRPVVKRGRPDRSCWSRISVKRVVEVKTAGADSPWTSACSQPNQPPGFSKRPAVAATTLISSKPSSPDHKANAGSWSRTSAVTDSQAVKGMYGGFEITASTFPFNSGRHPSISPSCKVAPVPAKFRRAQTQASGDNSTACTVLSGRSVATAPAIAPEPLQRSTTSGASTPTSRSRIHPTSTSVSGRGTNTPGPTASSRYRNAAVPVRCCSGSR</sequence>
<protein>
    <submittedName>
        <fullName evidence="2">Uncharacterized protein</fullName>
    </submittedName>
</protein>